<proteinExistence type="predicted"/>
<reference evidence="2" key="1">
    <citation type="submission" date="2021-01" db="EMBL/GenBank/DDBJ databases">
        <authorList>
            <person name="Corre E."/>
            <person name="Pelletier E."/>
            <person name="Niang G."/>
            <person name="Scheremetjew M."/>
            <person name="Finn R."/>
            <person name="Kale V."/>
            <person name="Holt S."/>
            <person name="Cochrane G."/>
            <person name="Meng A."/>
            <person name="Brown T."/>
            <person name="Cohen L."/>
        </authorList>
    </citation>
    <scope>NUCLEOTIDE SEQUENCE</scope>
    <source>
        <strain evidence="2">Grunow 1884</strain>
    </source>
</reference>
<evidence type="ECO:0000256" key="1">
    <source>
        <dbReference type="SAM" id="Phobius"/>
    </source>
</evidence>
<dbReference type="Pfam" id="PF03842">
    <property type="entry name" value="Silic_transp"/>
    <property type="match status" value="1"/>
</dbReference>
<feature type="transmembrane region" description="Helical" evidence="1">
    <location>
        <begin position="191"/>
        <end position="208"/>
    </location>
</feature>
<feature type="transmembrane region" description="Helical" evidence="1">
    <location>
        <begin position="168"/>
        <end position="185"/>
    </location>
</feature>
<dbReference type="GO" id="GO:0015708">
    <property type="term" value="P:silicic acid import across plasma membrane"/>
    <property type="evidence" value="ECO:0007669"/>
    <property type="project" value="InterPro"/>
</dbReference>
<feature type="transmembrane region" description="Helical" evidence="1">
    <location>
        <begin position="400"/>
        <end position="421"/>
    </location>
</feature>
<feature type="transmembrane region" description="Helical" evidence="1">
    <location>
        <begin position="220"/>
        <end position="245"/>
    </location>
</feature>
<keyword evidence="1" id="KW-0472">Membrane</keyword>
<accession>A0A7S2E7H8</accession>
<dbReference type="AlphaFoldDB" id="A0A7S2E7H8"/>
<feature type="transmembrane region" description="Helical" evidence="1">
    <location>
        <begin position="109"/>
        <end position="127"/>
    </location>
</feature>
<feature type="transmembrane region" description="Helical" evidence="1">
    <location>
        <begin position="15"/>
        <end position="33"/>
    </location>
</feature>
<evidence type="ECO:0008006" key="3">
    <source>
        <dbReference type="Google" id="ProtNLM"/>
    </source>
</evidence>
<evidence type="ECO:0000313" key="2">
    <source>
        <dbReference type="EMBL" id="CAD9319644.1"/>
    </source>
</evidence>
<keyword evidence="1" id="KW-1133">Transmembrane helix</keyword>
<feature type="transmembrane region" description="Helical" evidence="1">
    <location>
        <begin position="360"/>
        <end position="380"/>
    </location>
</feature>
<feature type="transmembrane region" description="Helical" evidence="1">
    <location>
        <begin position="39"/>
        <end position="59"/>
    </location>
</feature>
<name>A0A7S2E7H8_TRICV</name>
<organism evidence="2">
    <name type="scientific">Trieres chinensis</name>
    <name type="common">Marine centric diatom</name>
    <name type="synonym">Odontella sinensis</name>
    <dbReference type="NCBI Taxonomy" id="1514140"/>
    <lineage>
        <taxon>Eukaryota</taxon>
        <taxon>Sar</taxon>
        <taxon>Stramenopiles</taxon>
        <taxon>Ochrophyta</taxon>
        <taxon>Bacillariophyta</taxon>
        <taxon>Mediophyceae</taxon>
        <taxon>Biddulphiophycidae</taxon>
        <taxon>Eupodiscales</taxon>
        <taxon>Parodontellaceae</taxon>
        <taxon>Trieres</taxon>
    </lineage>
</organism>
<keyword evidence="1" id="KW-0812">Transmembrane</keyword>
<dbReference type="EMBL" id="HBGO01001009">
    <property type="protein sequence ID" value="CAD9319644.1"/>
    <property type="molecule type" value="Transcribed_RNA"/>
</dbReference>
<feature type="transmembrane region" description="Helical" evidence="1">
    <location>
        <begin position="133"/>
        <end position="156"/>
    </location>
</feature>
<protein>
    <recommendedName>
        <fullName evidence="3">Silicon transporter</fullName>
    </recommendedName>
</protein>
<feature type="transmembrane region" description="Helical" evidence="1">
    <location>
        <begin position="265"/>
        <end position="288"/>
    </location>
</feature>
<dbReference type="InterPro" id="IPR004693">
    <property type="entry name" value="Silicon_transpt"/>
</dbReference>
<gene>
    <name evidence="2" type="ORF">OSIN01602_LOCUS546</name>
</gene>
<sequence>MTGDGNSPFDLFKKFYSTCLLLFCTVFLMGLMFSGQTKLAAEVHPALAFFVFWGLIIWLNMVEGGQGSLVGLAPVNFDLYKDSHPTTYKSTGTCHRGDNLDRYLMGRQFMVIFIAFVINLSGAPLPGSELWGFPPLVLTIFLGSGLAMILMTAQMGQLNSQVNASHCMLDYINNYFAVFTFWVAMSVEFSGLMHSSYLIAIIVGLLAGKPIESNEPPKTGGVLIFFWFRVLVSLAVLGFALSVTLEALFNKQTTIWEGLPPAVGVILFFVLMSCVGLLEGMQIAFFAVAKLTKGERGKAKFAMMTCDLLFRGKAHNLAGFMIGRQLCVTLCFFVIARVTTLKVEIGTDPNIFGVSDGVQGFFNTGLLGAVITTILGSITWQLVASAFPLAFLSNPLVYVFLRWCLFLEATGICSGAWVLAATHKKIAGFKRDEVYIGTAEERAAKNMEDHDENLKLGMGHLVALPFSLDALPDALEKLMMADPAVMEYVRSLSNLQVNKDEKPTAHDDEEQV</sequence>